<evidence type="ECO:0000313" key="1">
    <source>
        <dbReference type="EMBL" id="KAK3688784.1"/>
    </source>
</evidence>
<dbReference type="Proteomes" id="UP001270362">
    <property type="component" value="Unassembled WGS sequence"/>
</dbReference>
<comment type="caution">
    <text evidence="1">The sequence shown here is derived from an EMBL/GenBank/DDBJ whole genome shotgun (WGS) entry which is preliminary data.</text>
</comment>
<organism evidence="1 2">
    <name type="scientific">Podospora appendiculata</name>
    <dbReference type="NCBI Taxonomy" id="314037"/>
    <lineage>
        <taxon>Eukaryota</taxon>
        <taxon>Fungi</taxon>
        <taxon>Dikarya</taxon>
        <taxon>Ascomycota</taxon>
        <taxon>Pezizomycotina</taxon>
        <taxon>Sordariomycetes</taxon>
        <taxon>Sordariomycetidae</taxon>
        <taxon>Sordariales</taxon>
        <taxon>Podosporaceae</taxon>
        <taxon>Podospora</taxon>
    </lineage>
</organism>
<keyword evidence="2" id="KW-1185">Reference proteome</keyword>
<name>A0AAE0XAS9_9PEZI</name>
<sequence length="274" mass="30433">METPETFTGTTLCLHVNVTITPDLPPSWGYVLTNLAHTAPLPPYASPGRLNPWDQRLRQLSSSSSAISLTKDVLFSLGILYRTGMPPSRPISPSTTGPHPAPSILLLTNLHPSLLRILSTTTTYPLTLPTGLRLFIQLFSHVLIPEEEVGLFRDLFSPSRAAIREIFTAPRPWPAMVGLYRGWKHPERLAGTVFRMASEGEHAAWVEKLVQSSGEDDDNTGRRRSSGAVGFYRGVWETICLWDRLWRECDESVDWGGGAPLMFVPTPVQPVYCV</sequence>
<protein>
    <submittedName>
        <fullName evidence="1">Uncharacterized protein</fullName>
    </submittedName>
</protein>
<dbReference type="AlphaFoldDB" id="A0AAE0XAS9"/>
<dbReference type="EMBL" id="JAULSO010000002">
    <property type="protein sequence ID" value="KAK3688784.1"/>
    <property type="molecule type" value="Genomic_DNA"/>
</dbReference>
<reference evidence="1" key="2">
    <citation type="submission" date="2023-06" db="EMBL/GenBank/DDBJ databases">
        <authorList>
            <consortium name="Lawrence Berkeley National Laboratory"/>
            <person name="Haridas S."/>
            <person name="Hensen N."/>
            <person name="Bonometti L."/>
            <person name="Westerberg I."/>
            <person name="Brannstrom I.O."/>
            <person name="Guillou S."/>
            <person name="Cros-Aarteil S."/>
            <person name="Calhoun S."/>
            <person name="Kuo A."/>
            <person name="Mondo S."/>
            <person name="Pangilinan J."/>
            <person name="Riley R."/>
            <person name="Labutti K."/>
            <person name="Andreopoulos B."/>
            <person name="Lipzen A."/>
            <person name="Chen C."/>
            <person name="Yanf M."/>
            <person name="Daum C."/>
            <person name="Ng V."/>
            <person name="Clum A."/>
            <person name="Steindorff A."/>
            <person name="Ohm R."/>
            <person name="Martin F."/>
            <person name="Silar P."/>
            <person name="Natvig D."/>
            <person name="Lalanne C."/>
            <person name="Gautier V."/>
            <person name="Ament-Velasquez S.L."/>
            <person name="Kruys A."/>
            <person name="Hutchinson M.I."/>
            <person name="Powell A.J."/>
            <person name="Barry K."/>
            <person name="Miller A.N."/>
            <person name="Grigoriev I.V."/>
            <person name="Debuchy R."/>
            <person name="Gladieux P."/>
            <person name="Thoren M.H."/>
            <person name="Johannesson H."/>
        </authorList>
    </citation>
    <scope>NUCLEOTIDE SEQUENCE</scope>
    <source>
        <strain evidence="1">CBS 314.62</strain>
    </source>
</reference>
<gene>
    <name evidence="1" type="ORF">B0T22DRAFT_480021</name>
</gene>
<proteinExistence type="predicted"/>
<accession>A0AAE0XAS9</accession>
<reference evidence="1" key="1">
    <citation type="journal article" date="2023" name="Mol. Phylogenet. Evol.">
        <title>Genome-scale phylogeny and comparative genomics of the fungal order Sordariales.</title>
        <authorList>
            <person name="Hensen N."/>
            <person name="Bonometti L."/>
            <person name="Westerberg I."/>
            <person name="Brannstrom I.O."/>
            <person name="Guillou S."/>
            <person name="Cros-Aarteil S."/>
            <person name="Calhoun S."/>
            <person name="Haridas S."/>
            <person name="Kuo A."/>
            <person name="Mondo S."/>
            <person name="Pangilinan J."/>
            <person name="Riley R."/>
            <person name="LaButti K."/>
            <person name="Andreopoulos B."/>
            <person name="Lipzen A."/>
            <person name="Chen C."/>
            <person name="Yan M."/>
            <person name="Daum C."/>
            <person name="Ng V."/>
            <person name="Clum A."/>
            <person name="Steindorff A."/>
            <person name="Ohm R.A."/>
            <person name="Martin F."/>
            <person name="Silar P."/>
            <person name="Natvig D.O."/>
            <person name="Lalanne C."/>
            <person name="Gautier V."/>
            <person name="Ament-Velasquez S.L."/>
            <person name="Kruys A."/>
            <person name="Hutchinson M.I."/>
            <person name="Powell A.J."/>
            <person name="Barry K."/>
            <person name="Miller A.N."/>
            <person name="Grigoriev I.V."/>
            <person name="Debuchy R."/>
            <person name="Gladieux P."/>
            <person name="Hiltunen Thoren M."/>
            <person name="Johannesson H."/>
        </authorList>
    </citation>
    <scope>NUCLEOTIDE SEQUENCE</scope>
    <source>
        <strain evidence="1">CBS 314.62</strain>
    </source>
</reference>
<evidence type="ECO:0000313" key="2">
    <source>
        <dbReference type="Proteomes" id="UP001270362"/>
    </source>
</evidence>